<keyword evidence="2" id="KW-0732">Signal</keyword>
<dbReference type="Pfam" id="PF15892">
    <property type="entry name" value="BNR_4"/>
    <property type="match status" value="1"/>
</dbReference>
<sequence>MSTVALVAALLTGTAAVAAPPPAAVSVTQAQQAPPDPVPPAAKGTPMTQRATAQQQRVADSVADESLQTAEQPAQPVAAAPATADSLEARTVRMTSNGAWTWYSDPRVLQTSRYTYFAYVTRAGSVMLTSLSKADQRMATTTLSHYQLRDDHNVPGLVETADGRIAAFWGGHGKAPVQYRVSNTAGDVTKMSAVRKLKGSSMENAKSTYVQVFRMRGVSNQYHVLTRRYSDQNWVVTTSKDLVSWSAPVQLFKNSGGGLRTWPYLEAASSGWKQMHLAVSDGHPAQDVNNSLYHFTYNAATKKLGRTNGTSVGRPAYPRSGTQIYDGRSLDGRVRVYDFGLRSGGYPTVAFTTTDRTTGSSGYTYKWATTVSGSWTTRTVARQEAYPEGITLDALNANTAYVITRAGKETQLSELSTSDRGASWLSRPIALQRGAQRTPAAPVGAVGPFSVMWMTGSYTDWTDYSTGIVAETTGRTPIELRATWPKTWATGGGVSARVKQGIGGPAASGIKTWLLVKKPGEPQQYIKSARTSSTGYVKFSINRYYPKGTTVWVFAPAEGQWGAGKSEGKKK</sequence>
<evidence type="ECO:0000256" key="2">
    <source>
        <dbReference type="SAM" id="SignalP"/>
    </source>
</evidence>
<feature type="region of interest" description="Disordered" evidence="1">
    <location>
        <begin position="27"/>
        <end position="83"/>
    </location>
</feature>
<gene>
    <name evidence="3" type="ORF">IGS73_09555</name>
</gene>
<feature type="chain" id="PRO_5032480625" evidence="2">
    <location>
        <begin position="19"/>
        <end position="571"/>
    </location>
</feature>
<feature type="compositionally biased region" description="Low complexity" evidence="1">
    <location>
        <begin position="48"/>
        <end position="57"/>
    </location>
</feature>
<dbReference type="EMBL" id="CP062789">
    <property type="protein sequence ID" value="QOK21422.1"/>
    <property type="molecule type" value="Genomic_DNA"/>
</dbReference>
<dbReference type="Proteomes" id="UP000593998">
    <property type="component" value="Chromosome"/>
</dbReference>
<proteinExistence type="predicted"/>
<evidence type="ECO:0000313" key="4">
    <source>
        <dbReference type="Proteomes" id="UP000593998"/>
    </source>
</evidence>
<feature type="signal peptide" evidence="2">
    <location>
        <begin position="1"/>
        <end position="18"/>
    </location>
</feature>
<dbReference type="RefSeq" id="WP_192910296.1">
    <property type="nucleotide sequence ID" value="NZ_CP062789.1"/>
</dbReference>
<organism evidence="3 4">
    <name type="scientific">Janibacter indicus</name>
    <dbReference type="NCBI Taxonomy" id="857417"/>
    <lineage>
        <taxon>Bacteria</taxon>
        <taxon>Bacillati</taxon>
        <taxon>Actinomycetota</taxon>
        <taxon>Actinomycetes</taxon>
        <taxon>Micrococcales</taxon>
        <taxon>Intrasporangiaceae</taxon>
        <taxon>Janibacter</taxon>
    </lineage>
</organism>
<feature type="compositionally biased region" description="Low complexity" evidence="1">
    <location>
        <begin position="68"/>
        <end position="83"/>
    </location>
</feature>
<protein>
    <submittedName>
        <fullName evidence="3">BNR-4 repeat-containing protein</fullName>
    </submittedName>
</protein>
<evidence type="ECO:0000313" key="3">
    <source>
        <dbReference type="EMBL" id="QOK21422.1"/>
    </source>
</evidence>
<evidence type="ECO:0000256" key="1">
    <source>
        <dbReference type="SAM" id="MobiDB-lite"/>
    </source>
</evidence>
<dbReference type="AlphaFoldDB" id="A0A7L9IWR1"/>
<name>A0A7L9IWR1_9MICO</name>
<reference evidence="3 4" key="1">
    <citation type="submission" date="2020-10" db="EMBL/GenBank/DDBJ databases">
        <title>Janibacter indicus TT2 genome sequence.</title>
        <authorList>
            <person name="Lee K."/>
            <person name="Ganzorig M."/>
        </authorList>
    </citation>
    <scope>NUCLEOTIDE SEQUENCE [LARGE SCALE GENOMIC DNA]</scope>
    <source>
        <strain evidence="3 4">TT2</strain>
    </source>
</reference>
<accession>A0A7L9IWR1</accession>